<evidence type="ECO:0000313" key="4">
    <source>
        <dbReference type="EMBL" id="CAK8054751.1"/>
    </source>
</evidence>
<dbReference type="Gene3D" id="1.10.357.10">
    <property type="entry name" value="Tetracycline Repressor, domain 2"/>
    <property type="match status" value="1"/>
</dbReference>
<protein>
    <submittedName>
        <fullName evidence="4">AcrR family</fullName>
    </submittedName>
</protein>
<dbReference type="EMBL" id="CAWVOH010000003">
    <property type="protein sequence ID" value="CAK8054751.1"/>
    <property type="molecule type" value="Genomic_DNA"/>
</dbReference>
<dbReference type="InterPro" id="IPR001647">
    <property type="entry name" value="HTH_TetR"/>
</dbReference>
<evidence type="ECO:0000256" key="1">
    <source>
        <dbReference type="ARBA" id="ARBA00023125"/>
    </source>
</evidence>
<dbReference type="RefSeq" id="WP_349642299.1">
    <property type="nucleotide sequence ID" value="NZ_CAWVOH010000003.1"/>
</dbReference>
<organism evidence="4 5">
    <name type="scientific">Eupransor demetentiae</name>
    <dbReference type="NCBI Taxonomy" id="3109584"/>
    <lineage>
        <taxon>Bacteria</taxon>
        <taxon>Bacillati</taxon>
        <taxon>Bacillota</taxon>
        <taxon>Bacilli</taxon>
        <taxon>Lactobacillales</taxon>
        <taxon>Lactobacillaceae</taxon>
        <taxon>Eupransor</taxon>
    </lineage>
</organism>
<feature type="DNA-binding region" description="H-T-H motif" evidence="2">
    <location>
        <begin position="30"/>
        <end position="49"/>
    </location>
</feature>
<proteinExistence type="predicted"/>
<sequence>MVNKRAELMRSHILESFAKVLANTPFSKLTVKSICDEAEINRNTFYHHFKDKYDILDAVFHYGLAEFFKHTDLKEFTKHPFTTLAGIQDTEFLVVLHLQMKDPEFVKLFERSCMNYLFKISGDSDFLWLLGNVYVITLWNDNQHNPYDPMQDYKILDQIYTTHRFPPLR</sequence>
<dbReference type="PANTHER" id="PTHR43479:SF7">
    <property type="entry name" value="TETR-FAMILY TRANSCRIPTIONAL REGULATOR"/>
    <property type="match status" value="1"/>
</dbReference>
<comment type="caution">
    <text evidence="4">The sequence shown here is derived from an EMBL/GenBank/DDBJ whole genome shotgun (WGS) entry which is preliminary data.</text>
</comment>
<dbReference type="InterPro" id="IPR050624">
    <property type="entry name" value="HTH-type_Tx_Regulator"/>
</dbReference>
<gene>
    <name evidence="4" type="ORF">R54876_GBNLAHCA_01326</name>
</gene>
<dbReference type="Proteomes" id="UP001314241">
    <property type="component" value="Unassembled WGS sequence"/>
</dbReference>
<evidence type="ECO:0000256" key="2">
    <source>
        <dbReference type="PROSITE-ProRule" id="PRU00335"/>
    </source>
</evidence>
<name>A0ABM9N6A2_9LACO</name>
<dbReference type="SUPFAM" id="SSF46689">
    <property type="entry name" value="Homeodomain-like"/>
    <property type="match status" value="1"/>
</dbReference>
<evidence type="ECO:0000313" key="5">
    <source>
        <dbReference type="Proteomes" id="UP001314241"/>
    </source>
</evidence>
<evidence type="ECO:0000259" key="3">
    <source>
        <dbReference type="PROSITE" id="PS50977"/>
    </source>
</evidence>
<dbReference type="InterPro" id="IPR009057">
    <property type="entry name" value="Homeodomain-like_sf"/>
</dbReference>
<feature type="domain" description="HTH tetR-type" evidence="3">
    <location>
        <begin position="7"/>
        <end position="67"/>
    </location>
</feature>
<dbReference type="PANTHER" id="PTHR43479">
    <property type="entry name" value="ACREF/ENVCD OPERON REPRESSOR-RELATED"/>
    <property type="match status" value="1"/>
</dbReference>
<accession>A0ABM9N6A2</accession>
<dbReference type="Pfam" id="PF00440">
    <property type="entry name" value="TetR_N"/>
    <property type="match status" value="1"/>
</dbReference>
<reference evidence="4 5" key="1">
    <citation type="submission" date="2024-01" db="EMBL/GenBank/DDBJ databases">
        <authorList>
            <person name="Botero Cardona J."/>
        </authorList>
    </citation>
    <scope>NUCLEOTIDE SEQUENCE [LARGE SCALE GENOMIC DNA]</scope>
    <source>
        <strain evidence="4 5">LMG 33000</strain>
    </source>
</reference>
<keyword evidence="1 2" id="KW-0238">DNA-binding</keyword>
<keyword evidence="5" id="KW-1185">Reference proteome</keyword>
<dbReference type="PROSITE" id="PS50977">
    <property type="entry name" value="HTH_TETR_2"/>
    <property type="match status" value="1"/>
</dbReference>